<comment type="caution">
    <text evidence="1">The sequence shown here is derived from an EMBL/GenBank/DDBJ whole genome shotgun (WGS) entry which is preliminary data.</text>
</comment>
<proteinExistence type="predicted"/>
<name>A0A016XEN6_9BURK</name>
<accession>A0A016XEN6</accession>
<evidence type="ECO:0000313" key="1">
    <source>
        <dbReference type="EMBL" id="EYC49678.1"/>
    </source>
</evidence>
<dbReference type="InterPro" id="IPR025534">
    <property type="entry name" value="DUF4420"/>
</dbReference>
<protein>
    <recommendedName>
        <fullName evidence="3">PD-(D/E)XK motif protein</fullName>
    </recommendedName>
</protein>
<dbReference type="AlphaFoldDB" id="A0A016XEN6"/>
<dbReference type="eggNOG" id="ENOG502Z9WJ">
    <property type="taxonomic scope" value="Bacteria"/>
</dbReference>
<dbReference type="Proteomes" id="UP000023268">
    <property type="component" value="Unassembled WGS sequence"/>
</dbReference>
<dbReference type="EMBL" id="JEMG01000001">
    <property type="protein sequence ID" value="EYC49678.1"/>
    <property type="molecule type" value="Genomic_DNA"/>
</dbReference>
<dbReference type="OrthoDB" id="2808696at2"/>
<gene>
    <name evidence="1" type="ORF">AZ34_00415</name>
</gene>
<evidence type="ECO:0000313" key="2">
    <source>
        <dbReference type="Proteomes" id="UP000023268"/>
    </source>
</evidence>
<organism evidence="1 2">
    <name type="scientific">Hylemonella gracilis str. Niagara R</name>
    <dbReference type="NCBI Taxonomy" id="1458275"/>
    <lineage>
        <taxon>Bacteria</taxon>
        <taxon>Pseudomonadati</taxon>
        <taxon>Pseudomonadota</taxon>
        <taxon>Betaproteobacteria</taxon>
        <taxon>Burkholderiales</taxon>
        <taxon>Comamonadaceae</taxon>
        <taxon>Hylemonella</taxon>
    </lineage>
</organism>
<sequence length="333" mass="34715">MARPNEEIVMAWASLAGTAASAGWSSIPIVSPPGCSLLAARRSPDNEEAILAGFTGLSIPTAEKLPEGQGFAVEHVDLGDGKAWLALTRKLSGGVELFLAMASDVVVALESEGTANPQRLARAFLARVRAWQEFMRKGAQVLSPENEIGLVGELAVLSAIIAAGVAPDVVMNAWVGPQDANQDFELGTGAIEVKATVSPIGFPAHIGSLNQLDDSTLQPLFLAGARLAQSASGLNLPQWVESVRAQLVGSADAARMFSDKVIAAGYFDAHSDKYPRKFSDAGMRLAEVGPGFPRLTLGSVPLGVTGAKYHVELEQALGAGIGIDLALKKLGVL</sequence>
<reference evidence="1 2" key="1">
    <citation type="submission" date="2014-02" db="EMBL/GenBank/DDBJ databases">
        <title>Draft Genome of Hylemonella gracilis isolated from the Niagara River.</title>
        <authorList>
            <person name="Pawlowski D.R."/>
            <person name="Koudelka G.B."/>
        </authorList>
    </citation>
    <scope>NUCLEOTIDE SEQUENCE [LARGE SCALE GENOMIC DNA]</scope>
    <source>
        <strain evidence="1 2">Niagara R</strain>
    </source>
</reference>
<dbReference type="STRING" id="1458275.AZ34_00415"/>
<evidence type="ECO:0008006" key="3">
    <source>
        <dbReference type="Google" id="ProtNLM"/>
    </source>
</evidence>
<dbReference type="Pfam" id="PF14390">
    <property type="entry name" value="DUF4420"/>
    <property type="match status" value="1"/>
</dbReference>